<keyword evidence="2" id="KW-1185">Reference proteome</keyword>
<dbReference type="AlphaFoldDB" id="A0A386ZIM9"/>
<dbReference type="EMBL" id="CP032568">
    <property type="protein sequence ID" value="AYF76425.1"/>
    <property type="molecule type" value="Genomic_DNA"/>
</dbReference>
<sequence length="113" mass="12586">MNPGAIGYLRQDVSGARRQWDELRIRSLAARLGYDLRKVAVFGPETDRPSYRLRVLVGNLGVDAVIVPGLEHFENGRVPEDLVQRADVITVSPEETFARWLIPPDSAADMGSR</sequence>
<dbReference type="Proteomes" id="UP000267164">
    <property type="component" value="Chromosome"/>
</dbReference>
<accession>A0A386ZIM9</accession>
<name>A0A386ZIM9_9NOCA</name>
<evidence type="ECO:0000313" key="2">
    <source>
        <dbReference type="Proteomes" id="UP000267164"/>
    </source>
</evidence>
<dbReference type="RefSeq" id="WP_120739926.1">
    <property type="nucleotide sequence ID" value="NZ_CP032568.1"/>
</dbReference>
<gene>
    <name evidence="1" type="ORF">D7D52_24310</name>
</gene>
<dbReference type="OrthoDB" id="4559413at2"/>
<protein>
    <recommendedName>
        <fullName evidence="3">Resolvase/invertase-type recombinase catalytic domain-containing protein</fullName>
    </recommendedName>
</protein>
<evidence type="ECO:0000313" key="1">
    <source>
        <dbReference type="EMBL" id="AYF76425.1"/>
    </source>
</evidence>
<dbReference type="KEGG" id="nyu:D7D52_24310"/>
<proteinExistence type="predicted"/>
<organism evidence="1 2">
    <name type="scientific">Nocardia yunnanensis</name>
    <dbReference type="NCBI Taxonomy" id="2382165"/>
    <lineage>
        <taxon>Bacteria</taxon>
        <taxon>Bacillati</taxon>
        <taxon>Actinomycetota</taxon>
        <taxon>Actinomycetes</taxon>
        <taxon>Mycobacteriales</taxon>
        <taxon>Nocardiaceae</taxon>
        <taxon>Nocardia</taxon>
    </lineage>
</organism>
<reference evidence="1 2" key="1">
    <citation type="submission" date="2018-09" db="EMBL/GenBank/DDBJ databases">
        <title>Nocardia yunnanensis sp. nov., an actinomycete isolated from a soil sample.</title>
        <authorList>
            <person name="Zhang J."/>
        </authorList>
    </citation>
    <scope>NUCLEOTIDE SEQUENCE [LARGE SCALE GENOMIC DNA]</scope>
    <source>
        <strain evidence="1 2">CFHS0054</strain>
    </source>
</reference>
<evidence type="ECO:0008006" key="3">
    <source>
        <dbReference type="Google" id="ProtNLM"/>
    </source>
</evidence>